<evidence type="ECO:0000256" key="3">
    <source>
        <dbReference type="ARBA" id="ARBA00011738"/>
    </source>
</evidence>
<dbReference type="Gene3D" id="3.40.640.10">
    <property type="entry name" value="Type I PLP-dependent aspartate aminotransferase-like (Major domain)"/>
    <property type="match status" value="1"/>
</dbReference>
<evidence type="ECO:0000256" key="7">
    <source>
        <dbReference type="SAM" id="MobiDB-lite"/>
    </source>
</evidence>
<evidence type="ECO:0000256" key="4">
    <source>
        <dbReference type="ARBA" id="ARBA00022576"/>
    </source>
</evidence>
<dbReference type="Proteomes" id="UP000275356">
    <property type="component" value="Unassembled WGS sequence"/>
</dbReference>
<dbReference type="InterPro" id="IPR015424">
    <property type="entry name" value="PyrdxlP-dep_Trfase"/>
</dbReference>
<dbReference type="SUPFAM" id="SSF53383">
    <property type="entry name" value="PLP-dependent transferases"/>
    <property type="match status" value="1"/>
</dbReference>
<evidence type="ECO:0000256" key="2">
    <source>
        <dbReference type="ARBA" id="ARBA00007441"/>
    </source>
</evidence>
<comment type="cofactor">
    <cofactor evidence="1">
        <name>pyridoxal 5'-phosphate</name>
        <dbReference type="ChEBI" id="CHEBI:597326"/>
    </cofactor>
</comment>
<dbReference type="InterPro" id="IPR004839">
    <property type="entry name" value="Aminotransferase_I/II_large"/>
</dbReference>
<reference evidence="9 10" key="1">
    <citation type="submission" date="2018-11" db="EMBL/GenBank/DDBJ databases">
        <title>Sequencing the genomes of 1000 actinobacteria strains.</title>
        <authorList>
            <person name="Klenk H.-P."/>
        </authorList>
    </citation>
    <scope>NUCLEOTIDE SEQUENCE [LARGE SCALE GENOMIC DNA]</scope>
    <source>
        <strain evidence="9 10">DSM 13521</strain>
    </source>
</reference>
<keyword evidence="5" id="KW-0808">Transferase</keyword>
<feature type="region of interest" description="Disordered" evidence="7">
    <location>
        <begin position="1"/>
        <end position="22"/>
    </location>
</feature>
<dbReference type="PANTHER" id="PTHR42790">
    <property type="entry name" value="AMINOTRANSFERASE"/>
    <property type="match status" value="1"/>
</dbReference>
<dbReference type="PANTHER" id="PTHR42790:SF19">
    <property type="entry name" value="KYNURENINE_ALPHA-AMINOADIPATE AMINOTRANSFERASE, MITOCHONDRIAL"/>
    <property type="match status" value="1"/>
</dbReference>
<comment type="subunit">
    <text evidence="3">Homodimer.</text>
</comment>
<proteinExistence type="inferred from homology"/>
<dbReference type="FunFam" id="3.40.640.10:FF:000053">
    <property type="entry name" value="Aminotransferase, class I"/>
    <property type="match status" value="1"/>
</dbReference>
<dbReference type="GO" id="GO:0008483">
    <property type="term" value="F:transaminase activity"/>
    <property type="evidence" value="ECO:0007669"/>
    <property type="project" value="UniProtKB-KW"/>
</dbReference>
<dbReference type="AlphaFoldDB" id="A0A3N2DA29"/>
<dbReference type="CDD" id="cd00609">
    <property type="entry name" value="AAT_like"/>
    <property type="match status" value="1"/>
</dbReference>
<dbReference type="GO" id="GO:0030170">
    <property type="term" value="F:pyridoxal phosphate binding"/>
    <property type="evidence" value="ECO:0007669"/>
    <property type="project" value="InterPro"/>
</dbReference>
<evidence type="ECO:0000256" key="1">
    <source>
        <dbReference type="ARBA" id="ARBA00001933"/>
    </source>
</evidence>
<keyword evidence="10" id="KW-1185">Reference proteome</keyword>
<dbReference type="GO" id="GO:0003677">
    <property type="term" value="F:DNA binding"/>
    <property type="evidence" value="ECO:0007669"/>
    <property type="project" value="UniProtKB-KW"/>
</dbReference>
<evidence type="ECO:0000256" key="5">
    <source>
        <dbReference type="ARBA" id="ARBA00022679"/>
    </source>
</evidence>
<dbReference type="RefSeq" id="WP_245967941.1">
    <property type="nucleotide sequence ID" value="NZ_RKHQ01000001.1"/>
</dbReference>
<protein>
    <submittedName>
        <fullName evidence="9">DNA-binding transcriptional MocR family regulator</fullName>
    </submittedName>
</protein>
<dbReference type="InterPro" id="IPR015421">
    <property type="entry name" value="PyrdxlP-dep_Trfase_major"/>
</dbReference>
<dbReference type="EMBL" id="RKHQ01000001">
    <property type="protein sequence ID" value="ROR96660.1"/>
    <property type="molecule type" value="Genomic_DNA"/>
</dbReference>
<evidence type="ECO:0000313" key="10">
    <source>
        <dbReference type="Proteomes" id="UP000275356"/>
    </source>
</evidence>
<evidence type="ECO:0000259" key="8">
    <source>
        <dbReference type="Pfam" id="PF00155"/>
    </source>
</evidence>
<accession>A0A3N2DA29</accession>
<organism evidence="9 10">
    <name type="scientific">Salana multivorans</name>
    <dbReference type="NCBI Taxonomy" id="120377"/>
    <lineage>
        <taxon>Bacteria</taxon>
        <taxon>Bacillati</taxon>
        <taxon>Actinomycetota</taxon>
        <taxon>Actinomycetes</taxon>
        <taxon>Micrococcales</taxon>
        <taxon>Beutenbergiaceae</taxon>
        <taxon>Salana</taxon>
    </lineage>
</organism>
<name>A0A3N2DA29_9MICO</name>
<keyword evidence="9" id="KW-0238">DNA-binding</keyword>
<sequence>MSTEHPTPTETESTGTGAAAAGTRLDPWFGSYSARTRGMKASEIRALFAVANRPEVVSLAGGMPNIADLPMADYADAVADLLRERGTRALQYGSGQGEPELRDQITQVMAMEGINAHPDDVVVTTGSQQALDLVSRIFLDPGDIVVAEAPSYVGALGVFRAYEAEVVHVAMDEHGLVPEELDRVLTSLAEQGRRAKFLYTVPNFHNPGGVTLTLERRPRIIEIARRHGVLILEDNPYGLLGFDGEPLPAMASMAPDDVVYLGSFSKTFAPGYRIGWALAPHAVREKLVLASESAILCPSNAAQLAISTYLSQFDWQAQVKEYRRMYAERRDAMIGALTEYLPSCTWTVPDGGFYVWVRLPEGLDAREMLPRAVTALVAYVPGTAFYADGSGSEYLRLSYCYPTPSRIVEGVRRLAGVVNAEAELVGLFGTGRPSGGSADVGARAEGPGPATV</sequence>
<gene>
    <name evidence="9" type="ORF">EDD28_1247</name>
</gene>
<keyword evidence="4" id="KW-0032">Aminotransferase</keyword>
<feature type="domain" description="Aminotransferase class I/classII large" evidence="8">
    <location>
        <begin position="70"/>
        <end position="414"/>
    </location>
</feature>
<dbReference type="InterPro" id="IPR015422">
    <property type="entry name" value="PyrdxlP-dep_Trfase_small"/>
</dbReference>
<dbReference type="GO" id="GO:1901605">
    <property type="term" value="P:alpha-amino acid metabolic process"/>
    <property type="evidence" value="ECO:0007669"/>
    <property type="project" value="TreeGrafter"/>
</dbReference>
<dbReference type="Pfam" id="PF00155">
    <property type="entry name" value="Aminotran_1_2"/>
    <property type="match status" value="1"/>
</dbReference>
<evidence type="ECO:0000256" key="6">
    <source>
        <dbReference type="ARBA" id="ARBA00022898"/>
    </source>
</evidence>
<evidence type="ECO:0000313" key="9">
    <source>
        <dbReference type="EMBL" id="ROR96660.1"/>
    </source>
</evidence>
<dbReference type="Gene3D" id="3.90.1150.10">
    <property type="entry name" value="Aspartate Aminotransferase, domain 1"/>
    <property type="match status" value="1"/>
</dbReference>
<comment type="caution">
    <text evidence="9">The sequence shown here is derived from an EMBL/GenBank/DDBJ whole genome shotgun (WGS) entry which is preliminary data.</text>
</comment>
<dbReference type="InterPro" id="IPR050859">
    <property type="entry name" value="Class-I_PLP-dep_aminotransf"/>
</dbReference>
<keyword evidence="6" id="KW-0663">Pyridoxal phosphate</keyword>
<comment type="similarity">
    <text evidence="2">Belongs to the class-I pyridoxal-phosphate-dependent aminotransferase family.</text>
</comment>